<comment type="caution">
    <text evidence="2">The sequence shown here is derived from an EMBL/GenBank/DDBJ whole genome shotgun (WGS) entry which is preliminary data.</text>
</comment>
<reference evidence="3 4" key="1">
    <citation type="journal article" date="2018" name="Sci. Rep.">
        <title>Characterisation of pathogen-specific regions and novel effector candidates in Fusarium oxysporum f. sp. cepae.</title>
        <authorList>
            <person name="Armitage A.D."/>
            <person name="Taylor A."/>
            <person name="Sobczyk M.K."/>
            <person name="Baxter L."/>
            <person name="Greenfield B.P."/>
            <person name="Bates H.J."/>
            <person name="Wilson F."/>
            <person name="Jackson A.C."/>
            <person name="Ott S."/>
            <person name="Harrison R.J."/>
            <person name="Clarkson J.P."/>
        </authorList>
    </citation>
    <scope>NUCLEOTIDE SEQUENCE [LARGE SCALE GENOMIC DNA]</scope>
    <source>
        <strain evidence="1 3">Fo_A13</strain>
        <strain evidence="2 4">Fo_A28</strain>
    </source>
</reference>
<proteinExistence type="predicted"/>
<name>A0A420PC64_FUSOX</name>
<evidence type="ECO:0000313" key="1">
    <source>
        <dbReference type="EMBL" id="RKK65718.1"/>
    </source>
</evidence>
<sequence length="98" mass="10794">MAAIIQTRSNFPNVKAYSVVLSVCANVTSFILDLKQTKCQFTQPACRMSGSPEVPELGLLDNAIYQSGDSDPPPSAVRRSLYVKFRDQGNPATVMERR</sequence>
<dbReference type="AlphaFoldDB" id="A0A420PC64"/>
<dbReference type="EMBL" id="MRCY01000292">
    <property type="protein sequence ID" value="RKK90110.1"/>
    <property type="molecule type" value="Genomic_DNA"/>
</dbReference>
<dbReference type="Proteomes" id="UP000285084">
    <property type="component" value="Unassembled WGS sequence"/>
</dbReference>
<dbReference type="Proteomes" id="UP000285860">
    <property type="component" value="Unassembled WGS sequence"/>
</dbReference>
<protein>
    <submittedName>
        <fullName evidence="2">Uncharacterized protein</fullName>
    </submittedName>
</protein>
<evidence type="ECO:0000313" key="2">
    <source>
        <dbReference type="EMBL" id="RKK90110.1"/>
    </source>
</evidence>
<dbReference type="EMBL" id="MRCX01000375">
    <property type="protein sequence ID" value="RKK65718.1"/>
    <property type="molecule type" value="Genomic_DNA"/>
</dbReference>
<evidence type="ECO:0000313" key="3">
    <source>
        <dbReference type="Proteomes" id="UP000285084"/>
    </source>
</evidence>
<gene>
    <name evidence="2" type="ORF">BFJ68_g16540</name>
    <name evidence="1" type="ORF">BFJ69_g16047</name>
</gene>
<evidence type="ECO:0000313" key="4">
    <source>
        <dbReference type="Proteomes" id="UP000285860"/>
    </source>
</evidence>
<organism evidence="2 4">
    <name type="scientific">Fusarium oxysporum</name>
    <name type="common">Fusarium vascular wilt</name>
    <dbReference type="NCBI Taxonomy" id="5507"/>
    <lineage>
        <taxon>Eukaryota</taxon>
        <taxon>Fungi</taxon>
        <taxon>Dikarya</taxon>
        <taxon>Ascomycota</taxon>
        <taxon>Pezizomycotina</taxon>
        <taxon>Sordariomycetes</taxon>
        <taxon>Hypocreomycetidae</taxon>
        <taxon>Hypocreales</taxon>
        <taxon>Nectriaceae</taxon>
        <taxon>Fusarium</taxon>
        <taxon>Fusarium oxysporum species complex</taxon>
    </lineage>
</organism>
<accession>A0A420PC64</accession>